<reference evidence="2" key="1">
    <citation type="submission" date="2021-09" db="EMBL/GenBank/DDBJ databases">
        <authorList>
            <person name="Wu T."/>
            <person name="Guo S.Z."/>
        </authorList>
    </citation>
    <scope>NUCLEOTIDE SEQUENCE</scope>
    <source>
        <strain evidence="2">RSS-23</strain>
    </source>
</reference>
<name>A0ABS7TBX5_9GAMM</name>
<keyword evidence="3" id="KW-1185">Reference proteome</keyword>
<evidence type="ECO:0000313" key="2">
    <source>
        <dbReference type="EMBL" id="MBZ4185349.1"/>
    </source>
</evidence>
<feature type="transmembrane region" description="Helical" evidence="1">
    <location>
        <begin position="79"/>
        <end position="100"/>
    </location>
</feature>
<organism evidence="2 3">
    <name type="scientific">Thermomonas beijingensis</name>
    <dbReference type="NCBI Taxonomy" id="2872701"/>
    <lineage>
        <taxon>Bacteria</taxon>
        <taxon>Pseudomonadati</taxon>
        <taxon>Pseudomonadota</taxon>
        <taxon>Gammaproteobacteria</taxon>
        <taxon>Lysobacterales</taxon>
        <taxon>Lysobacteraceae</taxon>
        <taxon>Thermomonas</taxon>
    </lineage>
</organism>
<evidence type="ECO:0000256" key="1">
    <source>
        <dbReference type="SAM" id="Phobius"/>
    </source>
</evidence>
<keyword evidence="1" id="KW-0472">Membrane</keyword>
<accession>A0ABS7TBX5</accession>
<proteinExistence type="predicted"/>
<evidence type="ECO:0000313" key="3">
    <source>
        <dbReference type="Proteomes" id="UP001430290"/>
    </source>
</evidence>
<gene>
    <name evidence="2" type="ORF">K7B09_03285</name>
</gene>
<keyword evidence="1" id="KW-1133">Transmembrane helix</keyword>
<comment type="caution">
    <text evidence="2">The sequence shown here is derived from an EMBL/GenBank/DDBJ whole genome shotgun (WGS) entry which is preliminary data.</text>
</comment>
<dbReference type="Proteomes" id="UP001430290">
    <property type="component" value="Unassembled WGS sequence"/>
</dbReference>
<keyword evidence="1" id="KW-0812">Transmembrane</keyword>
<protein>
    <submittedName>
        <fullName evidence="2">Uncharacterized protein</fullName>
    </submittedName>
</protein>
<dbReference type="RefSeq" id="WP_223626728.1">
    <property type="nucleotide sequence ID" value="NZ_JAIQDJ010000001.1"/>
</dbReference>
<dbReference type="EMBL" id="JAIQDJ010000001">
    <property type="protein sequence ID" value="MBZ4185349.1"/>
    <property type="molecule type" value="Genomic_DNA"/>
</dbReference>
<sequence>MRLQQMISLLGVLFLFLGLVSTVGRISLFSSIRRRYPVAYKKIGSPSVYFINFNPVIPLSVIEMDVGSEDFSSYKRIRFAIIVAEMLLAAFIVVFAYLIFLDWI</sequence>